<evidence type="ECO:0000256" key="3">
    <source>
        <dbReference type="ARBA" id="ARBA00022729"/>
    </source>
</evidence>
<keyword evidence="9" id="KW-1133">Transmembrane helix</keyword>
<keyword evidence="4" id="KW-0677">Repeat</keyword>
<dbReference type="EMBL" id="JARBDR010000793">
    <property type="protein sequence ID" value="KAJ8307099.1"/>
    <property type="molecule type" value="Genomic_DNA"/>
</dbReference>
<evidence type="ECO:0000259" key="11">
    <source>
        <dbReference type="PROSITE" id="PS51233"/>
    </source>
</evidence>
<keyword evidence="2 7" id="KW-0245">EGF-like domain</keyword>
<keyword evidence="13" id="KW-1185">Reference proteome</keyword>
<reference evidence="12 13" key="1">
    <citation type="submission" date="2022-12" db="EMBL/GenBank/DDBJ databases">
        <title>Chromosome-level genome of Tegillarca granosa.</title>
        <authorList>
            <person name="Kim J."/>
        </authorList>
    </citation>
    <scope>NUCLEOTIDE SEQUENCE [LARGE SCALE GENOMIC DNA]</scope>
    <source>
        <strain evidence="12">Teg-2019</strain>
        <tissue evidence="12">Adductor muscle</tissue>
    </source>
</reference>
<dbReference type="SMART" id="SM00216">
    <property type="entry name" value="VWD"/>
    <property type="match status" value="1"/>
</dbReference>
<evidence type="ECO:0000256" key="4">
    <source>
        <dbReference type="ARBA" id="ARBA00022737"/>
    </source>
</evidence>
<gene>
    <name evidence="12" type="ORF">KUTeg_015183</name>
</gene>
<dbReference type="InterPro" id="IPR000152">
    <property type="entry name" value="EGF-type_Asp/Asn_hydroxyl_site"/>
</dbReference>
<dbReference type="Proteomes" id="UP001217089">
    <property type="component" value="Unassembled WGS sequence"/>
</dbReference>
<feature type="domain" description="EGF-like" evidence="10">
    <location>
        <begin position="1362"/>
        <end position="1403"/>
    </location>
</feature>
<feature type="domain" description="VWFD" evidence="11">
    <location>
        <begin position="301"/>
        <end position="508"/>
    </location>
</feature>
<evidence type="ECO:0000256" key="5">
    <source>
        <dbReference type="ARBA" id="ARBA00023136"/>
    </source>
</evidence>
<dbReference type="SMART" id="SM00179">
    <property type="entry name" value="EGF_CA"/>
    <property type="match status" value="11"/>
</dbReference>
<feature type="domain" description="EGF-like" evidence="10">
    <location>
        <begin position="1449"/>
        <end position="1487"/>
    </location>
</feature>
<dbReference type="SUPFAM" id="SSF57184">
    <property type="entry name" value="Growth factor receptor domain"/>
    <property type="match status" value="4"/>
</dbReference>
<proteinExistence type="predicted"/>
<sequence length="1780" mass="194832">MTSVLQPILSVTAVKRISVDYSHFRDEFNTNSKYTSNPNETITMVFIDIHTNYLQLKFISCYTRLNNSPDRPRVSITIKSFDSYSSFKKRASLIPDFSQPLNNVACVTDWKAETTVSTFFSNYVKSGVYYQVYDKFLPGTQTTTKINSILSQVSIEINAIVTDVSNFQAVWVLVATWNKVQPFRKFSSSEVKHMEWFHVPVCEVTRVLLKVITFREKQYLNVIIHTAELHLKQMTFQAILTTDGYDTFIIYKYDNISFMNVQNRTAVIGYRKDGYTNENPYSQTNAAFNLHQLTGNHDDDCKAFMWGDPHITTLDGLQYTFNGYGEYTMMKIDTQNKTFTLQARTELFTDEQGVTANATVFSAFAARDEGNNSFQVELSETKTKLVVYGNGREYTLDFESQLNFSVIEGSGALLLRKLENKTLSVTFTSSGISINVTLGINMLTVGLAVPDRFKGNVSGLVGNFDGNKDNDFQLPDGQVLTPSEVDTERKIYDNFGQKWIMSFRIMSFSESLFIYHPGFSPASYYHPNFVPIFLDEYNQTEVDNARTACGGGNSSIACIYDYLVTKSLSIGLDTASVEKKAVEDRQTLSNSAPLISGDNILNVEINKTTTLKLNATDDGTFVFSMLDQPSSGFTFDANNGIITWTPQDATPANIRYSYISYILRSVTAIDDKNLTAPSLNINIVLCTGCSGGQGTCNLTRTRTEGTSLFKLAVCECDIGWTGTECQTDINSCASSPCSEGRTCTDFTPEQEQNAGIGFNCTPCSTGLVDNGHKCVDYDECTSNTSGCDQGCTNTEGGFKCTCYTGYRRVDNACVDIDECIEETDGCEQLCTNNNAQNISICQQIGLECEYACVNTTDGPSCTCSGGYELESNQVNCTDINECERNICSQGCTNTNGSYSCYCFDGFYLDVDKITCNACEIPNWGTNCSKTCECGAGTERCDPSRGCVCLSGWEGDLCDKDINECALNPGLCTSAELCQNTEGAYYCNCPTGFEKISQKCTMSDPCSTFSNKTCSYGCSVDTANKAANCFCQSGYKLGSDGATCIDINECTDAGLNNCSQKDSCVNTDGGYTCSCPDGFYLQNDGRTCTVCDSKHWGPNCANTCNCGRGAKYCDNVRGCTCNIGWIGTQCDSDVDECKRSNPCTGSNEKCINSPGSYVCQCETGYTNNTGMCENVNECKQDPLICDQLCTDTFGNIDECALDTDKCEQLCYNNLGSYRCGCRDGFLLNTTTRQSCYAKTECSVSHGCEQLCAVNSSGVEYCSCISGYELNPNGTTCDNINECTTNQPCSQNCTDTTPGFTCFCELGYKLESDGVTCTNCTEGYYGDNCNNTCTCVTENTKSCDKVNGQCTCNEGWKGTNCETNIDECTESNITCVSNSVCQDRNGSYVCQCNTGSAIDSTGQCAECDNDHWGLNCAEACTCNFTNTQSCDKINGTCYCRSGWVGTNCNDNIDECTVNPGICGPNSNCSDNQGSYLCNCHPGYDKNTSGICTECSDGSYGENCTLSCACVTTNTRSCDKFTDYHSAALGSNLKKIVVNSVSVSSDGRLVVDYDIITTNNAGVDQSVAQSIDKLAGGDVVDYSGDPASVNNTAVIVRSPDGKTTSVDSTTDKRLCKLYETFSPCSKDSQCVEKNGAPSCEPVTKDDNTDLILGLGIGIPLLLLLLVLLCLCCCLLAARRRRKKERQREDEDAGTTDSASFFAPGMATKFSSWSRPPYYSPSNWEEASDISSADSQFDRSRPPPMYHGKENDAFEPGPPTSNFSWDFMFQTFGEDEETKDSYNA</sequence>
<feature type="transmembrane region" description="Helical" evidence="9">
    <location>
        <begin position="1647"/>
        <end position="1674"/>
    </location>
</feature>
<dbReference type="InterPro" id="IPR049883">
    <property type="entry name" value="NOTCH1_EGF-like"/>
</dbReference>
<feature type="domain" description="EGF-like" evidence="10">
    <location>
        <begin position="1132"/>
        <end position="1172"/>
    </location>
</feature>
<dbReference type="PANTHER" id="PTHR24039">
    <property type="entry name" value="FIBRILLIN-RELATED"/>
    <property type="match status" value="1"/>
</dbReference>
<comment type="caution">
    <text evidence="7">Lacks conserved residue(s) required for the propagation of feature annotation.</text>
</comment>
<comment type="caution">
    <text evidence="12">The sequence shown here is derived from an EMBL/GenBank/DDBJ whole genome shotgun (WGS) entry which is preliminary data.</text>
</comment>
<dbReference type="PROSITE" id="PS01187">
    <property type="entry name" value="EGF_CA"/>
    <property type="match status" value="3"/>
</dbReference>
<dbReference type="InterPro" id="IPR000742">
    <property type="entry name" value="EGF"/>
</dbReference>
<keyword evidence="5 9" id="KW-0472">Membrane</keyword>
<evidence type="ECO:0000256" key="1">
    <source>
        <dbReference type="ARBA" id="ARBA00004370"/>
    </source>
</evidence>
<evidence type="ECO:0000256" key="8">
    <source>
        <dbReference type="SAM" id="MobiDB-lite"/>
    </source>
</evidence>
<evidence type="ECO:0000313" key="13">
    <source>
        <dbReference type="Proteomes" id="UP001217089"/>
    </source>
</evidence>
<dbReference type="PROSITE" id="PS51233">
    <property type="entry name" value="VWFD"/>
    <property type="match status" value="1"/>
</dbReference>
<dbReference type="InterPro" id="IPR003886">
    <property type="entry name" value="NIDO_dom"/>
</dbReference>
<dbReference type="PROSITE" id="PS01186">
    <property type="entry name" value="EGF_2"/>
    <property type="match status" value="6"/>
</dbReference>
<dbReference type="InterPro" id="IPR013783">
    <property type="entry name" value="Ig-like_fold"/>
</dbReference>
<dbReference type="CDD" id="cd00054">
    <property type="entry name" value="EGF_CA"/>
    <property type="match status" value="6"/>
</dbReference>
<dbReference type="SMART" id="SM00181">
    <property type="entry name" value="EGF"/>
    <property type="match status" value="18"/>
</dbReference>
<dbReference type="SUPFAM" id="SSF57196">
    <property type="entry name" value="EGF/Laminin"/>
    <property type="match status" value="3"/>
</dbReference>
<accession>A0ABQ9EPD6</accession>
<dbReference type="Pfam" id="PF07645">
    <property type="entry name" value="EGF_CA"/>
    <property type="match status" value="7"/>
</dbReference>
<dbReference type="PROSITE" id="PS50026">
    <property type="entry name" value="EGF_3"/>
    <property type="match status" value="5"/>
</dbReference>
<keyword evidence="3" id="KW-0732">Signal</keyword>
<dbReference type="PRINTS" id="PR00011">
    <property type="entry name" value="EGFLAMININ"/>
</dbReference>
<name>A0ABQ9EPD6_TEGGR</name>
<evidence type="ECO:0000256" key="2">
    <source>
        <dbReference type="ARBA" id="ARBA00022536"/>
    </source>
</evidence>
<organism evidence="12 13">
    <name type="scientific">Tegillarca granosa</name>
    <name type="common">Malaysian cockle</name>
    <name type="synonym">Anadara granosa</name>
    <dbReference type="NCBI Taxonomy" id="220873"/>
    <lineage>
        <taxon>Eukaryota</taxon>
        <taxon>Metazoa</taxon>
        <taxon>Spiralia</taxon>
        <taxon>Lophotrochozoa</taxon>
        <taxon>Mollusca</taxon>
        <taxon>Bivalvia</taxon>
        <taxon>Autobranchia</taxon>
        <taxon>Pteriomorphia</taxon>
        <taxon>Arcoida</taxon>
        <taxon>Arcoidea</taxon>
        <taxon>Arcidae</taxon>
        <taxon>Tegillarca</taxon>
    </lineage>
</organism>
<dbReference type="Gene3D" id="2.10.25.10">
    <property type="entry name" value="Laminin"/>
    <property type="match status" value="13"/>
</dbReference>
<keyword evidence="6" id="KW-1015">Disulfide bond</keyword>
<dbReference type="InterPro" id="IPR018097">
    <property type="entry name" value="EGF_Ca-bd_CS"/>
</dbReference>
<dbReference type="Pfam" id="PF06119">
    <property type="entry name" value="NIDO"/>
    <property type="match status" value="1"/>
</dbReference>
<dbReference type="InterPro" id="IPR001881">
    <property type="entry name" value="EGF-like_Ca-bd_dom"/>
</dbReference>
<evidence type="ECO:0000256" key="7">
    <source>
        <dbReference type="PROSITE-ProRule" id="PRU00076"/>
    </source>
</evidence>
<evidence type="ECO:0000259" key="10">
    <source>
        <dbReference type="PROSITE" id="PS50026"/>
    </source>
</evidence>
<comment type="subcellular location">
    <subcellularLocation>
        <location evidence="1">Membrane</location>
    </subcellularLocation>
</comment>
<dbReference type="PROSITE" id="PS00010">
    <property type="entry name" value="ASX_HYDROXYL"/>
    <property type="match status" value="7"/>
</dbReference>
<evidence type="ECO:0000256" key="9">
    <source>
        <dbReference type="SAM" id="Phobius"/>
    </source>
</evidence>
<dbReference type="Gene3D" id="2.60.40.10">
    <property type="entry name" value="Immunoglobulins"/>
    <property type="match status" value="1"/>
</dbReference>
<evidence type="ECO:0000313" key="12">
    <source>
        <dbReference type="EMBL" id="KAJ8307099.1"/>
    </source>
</evidence>
<dbReference type="InterPro" id="IPR001846">
    <property type="entry name" value="VWF_type-D"/>
</dbReference>
<feature type="compositionally biased region" description="Basic and acidic residues" evidence="8">
    <location>
        <begin position="1732"/>
        <end position="1748"/>
    </location>
</feature>
<feature type="domain" description="EGF-like" evidence="10">
    <location>
        <begin position="1045"/>
        <end position="1088"/>
    </location>
</feature>
<feature type="region of interest" description="Disordered" evidence="8">
    <location>
        <begin position="1725"/>
        <end position="1758"/>
    </location>
</feature>
<keyword evidence="9" id="KW-0812">Transmembrane</keyword>
<feature type="domain" description="EGF-like" evidence="10">
    <location>
        <begin position="960"/>
        <end position="1000"/>
    </location>
</feature>
<evidence type="ECO:0000256" key="6">
    <source>
        <dbReference type="ARBA" id="ARBA00023157"/>
    </source>
</evidence>
<dbReference type="InterPro" id="IPR009030">
    <property type="entry name" value="Growth_fac_rcpt_cys_sf"/>
</dbReference>
<protein>
    <submittedName>
        <fullName evidence="12">Uncharacterized protein</fullName>
    </submittedName>
</protein>